<dbReference type="PROSITE" id="PS52016">
    <property type="entry name" value="TONB_DEPENDENT_REC_3"/>
    <property type="match status" value="1"/>
</dbReference>
<evidence type="ECO:0000256" key="15">
    <source>
        <dbReference type="RuleBase" id="RU003357"/>
    </source>
</evidence>
<evidence type="ECO:0000313" key="19">
    <source>
        <dbReference type="EMBL" id="MBC3811735.1"/>
    </source>
</evidence>
<dbReference type="InterPro" id="IPR037066">
    <property type="entry name" value="Plug_dom_sf"/>
</dbReference>
<keyword evidence="5" id="KW-0410">Iron transport</keyword>
<dbReference type="PANTHER" id="PTHR32552:SF89">
    <property type="entry name" value="CATECHOLATE SIDEROPHORE RECEPTOR FIU"/>
    <property type="match status" value="1"/>
</dbReference>
<evidence type="ECO:0000256" key="11">
    <source>
        <dbReference type="ARBA" id="ARBA00023136"/>
    </source>
</evidence>
<keyword evidence="9" id="KW-0406">Ion transport</keyword>
<sequence length="734" mass="80213">MAPKLRRSPLYLILLQAFAAPAFAEEAPADIVNVVIFGQGNTRQVQDVSKKDLALALPGSSPLKVLEKLPGVSFQSADPFGAYEWSTRFSARGFNQSQMGFTLDNVPLGDMSYGNNNGLHISRAISSENIGRVTLSQGAGAVGTASTSNLGGTVQFFSSVPTDEFGITGSQTIGSDKTYRTFARVDTGLLSSGTKAYLSVTRQRAEKWKGAGAQDQDIFNSKLVQKLGNSKLTAFFNYSDRKEVDYQDLSVEMANRLGYDWDNYAPDWQRAVNAAKGVYTGKVNSLDDAYYQGSGLRKDSLLGATLDNRFGDDVYLKTTAYHHSNEGQGHWYTPYTPSTNGLPISIRTTEYSISRNGVIADLTAELGQHTFNGGFWAESSLHTLTRNFYNATGGQDTNEFLTNPTSTGFKQNFTTTTTQFYAQDTISLMADKLKLNVGFKSPNVKINAVNVVGTRAAGDLTASKNFLPQLGLNYALTKSDELFLSLSENMRAYQPGVSGPFSQTQTAFNLSAGTIKPETSKTIDAGYRFKTDSLVGSVAAYFTRFDDRLMAVATCAGIVGCPSTFVNVGKVEAKGIEAAAMWTLAKDWSLFNSLTYNDAQYKSNYMDRKTLVDIAGKQVVDSPKLMFKTELSYETPQWFGRVGGKYTDKRFYTYSNDASVPAYWVMNLSTGYKQKNLGGIKDFSIQLNVENLLNKQYFSTIGSNGFQTFDPTGTAQTLLSGAPRQLFVTVSGKI</sequence>
<keyword evidence="8" id="KW-0408">Iron</keyword>
<evidence type="ECO:0000256" key="4">
    <source>
        <dbReference type="ARBA" id="ARBA00022452"/>
    </source>
</evidence>
<dbReference type="InterPro" id="IPR036942">
    <property type="entry name" value="Beta-barrel_TonB_sf"/>
</dbReference>
<protein>
    <submittedName>
        <fullName evidence="19">TonB-dependent receptor</fullName>
    </submittedName>
</protein>
<dbReference type="PANTHER" id="PTHR32552">
    <property type="entry name" value="FERRICHROME IRON RECEPTOR-RELATED"/>
    <property type="match status" value="1"/>
</dbReference>
<accession>A0ABR6XGJ8</accession>
<comment type="similarity">
    <text evidence="2 14 15">Belongs to the TonB-dependent receptor family.</text>
</comment>
<name>A0ABR6XGJ8_9BURK</name>
<dbReference type="RefSeq" id="WP_190479183.1">
    <property type="nucleotide sequence ID" value="NZ_JACOFT010000003.1"/>
</dbReference>
<evidence type="ECO:0000256" key="9">
    <source>
        <dbReference type="ARBA" id="ARBA00023065"/>
    </source>
</evidence>
<evidence type="ECO:0000256" key="6">
    <source>
        <dbReference type="ARBA" id="ARBA00022692"/>
    </source>
</evidence>
<evidence type="ECO:0000256" key="8">
    <source>
        <dbReference type="ARBA" id="ARBA00023004"/>
    </source>
</evidence>
<keyword evidence="3 14" id="KW-0813">Transport</keyword>
<evidence type="ECO:0000256" key="1">
    <source>
        <dbReference type="ARBA" id="ARBA00004571"/>
    </source>
</evidence>
<dbReference type="SUPFAM" id="SSF56935">
    <property type="entry name" value="Porins"/>
    <property type="match status" value="1"/>
</dbReference>
<dbReference type="InterPro" id="IPR012910">
    <property type="entry name" value="Plug_dom"/>
</dbReference>
<evidence type="ECO:0000313" key="20">
    <source>
        <dbReference type="Proteomes" id="UP000637632"/>
    </source>
</evidence>
<dbReference type="Pfam" id="PF07715">
    <property type="entry name" value="Plug"/>
    <property type="match status" value="1"/>
</dbReference>
<keyword evidence="12 19" id="KW-0675">Receptor</keyword>
<evidence type="ECO:0000256" key="14">
    <source>
        <dbReference type="PROSITE-ProRule" id="PRU01360"/>
    </source>
</evidence>
<organism evidence="19 20">
    <name type="scientific">Undibacterium aquatile</name>
    <dbReference type="NCBI Taxonomy" id="1537398"/>
    <lineage>
        <taxon>Bacteria</taxon>
        <taxon>Pseudomonadati</taxon>
        <taxon>Pseudomonadota</taxon>
        <taxon>Betaproteobacteria</taxon>
        <taxon>Burkholderiales</taxon>
        <taxon>Oxalobacteraceae</taxon>
        <taxon>Undibacterium</taxon>
    </lineage>
</organism>
<keyword evidence="20" id="KW-1185">Reference proteome</keyword>
<evidence type="ECO:0000259" key="17">
    <source>
        <dbReference type="Pfam" id="PF00593"/>
    </source>
</evidence>
<dbReference type="InterPro" id="IPR039426">
    <property type="entry name" value="TonB-dep_rcpt-like"/>
</dbReference>
<keyword evidence="6 14" id="KW-0812">Transmembrane</keyword>
<evidence type="ECO:0000256" key="12">
    <source>
        <dbReference type="ARBA" id="ARBA00023170"/>
    </source>
</evidence>
<proteinExistence type="inferred from homology"/>
<evidence type="ECO:0000256" key="10">
    <source>
        <dbReference type="ARBA" id="ARBA00023077"/>
    </source>
</evidence>
<evidence type="ECO:0000256" key="13">
    <source>
        <dbReference type="ARBA" id="ARBA00023237"/>
    </source>
</evidence>
<dbReference type="Gene3D" id="2.170.130.10">
    <property type="entry name" value="TonB-dependent receptor, plug domain"/>
    <property type="match status" value="1"/>
</dbReference>
<evidence type="ECO:0000256" key="7">
    <source>
        <dbReference type="ARBA" id="ARBA00022729"/>
    </source>
</evidence>
<dbReference type="Pfam" id="PF00593">
    <property type="entry name" value="TonB_dep_Rec_b-barrel"/>
    <property type="match status" value="1"/>
</dbReference>
<evidence type="ECO:0000256" key="2">
    <source>
        <dbReference type="ARBA" id="ARBA00009810"/>
    </source>
</evidence>
<feature type="chain" id="PRO_5045085429" evidence="16">
    <location>
        <begin position="25"/>
        <end position="734"/>
    </location>
</feature>
<dbReference type="InterPro" id="IPR000531">
    <property type="entry name" value="Beta-barrel_TonB"/>
</dbReference>
<keyword evidence="7 16" id="KW-0732">Signal</keyword>
<reference evidence="19 20" key="1">
    <citation type="submission" date="2020-08" db="EMBL/GenBank/DDBJ databases">
        <title>Novel species isolated from subtropical streams in China.</title>
        <authorList>
            <person name="Lu H."/>
        </authorList>
    </citation>
    <scope>NUCLEOTIDE SEQUENCE [LARGE SCALE GENOMIC DNA]</scope>
    <source>
        <strain evidence="19 20">CCTCC AB 2015119</strain>
    </source>
</reference>
<feature type="signal peptide" evidence="16">
    <location>
        <begin position="1"/>
        <end position="24"/>
    </location>
</feature>
<feature type="domain" description="TonB-dependent receptor plug" evidence="18">
    <location>
        <begin position="42"/>
        <end position="152"/>
    </location>
</feature>
<keyword evidence="10 15" id="KW-0798">TonB box</keyword>
<feature type="domain" description="TonB-dependent receptor-like beta-barrel" evidence="17">
    <location>
        <begin position="249"/>
        <end position="692"/>
    </location>
</feature>
<gene>
    <name evidence="19" type="ORF">H8K26_09810</name>
</gene>
<dbReference type="EMBL" id="JACOFT010000003">
    <property type="protein sequence ID" value="MBC3811735.1"/>
    <property type="molecule type" value="Genomic_DNA"/>
</dbReference>
<evidence type="ECO:0000259" key="18">
    <source>
        <dbReference type="Pfam" id="PF07715"/>
    </source>
</evidence>
<evidence type="ECO:0000256" key="5">
    <source>
        <dbReference type="ARBA" id="ARBA00022496"/>
    </source>
</evidence>
<dbReference type="Proteomes" id="UP000637632">
    <property type="component" value="Unassembled WGS sequence"/>
</dbReference>
<comment type="subcellular location">
    <subcellularLocation>
        <location evidence="1 14">Cell outer membrane</location>
        <topology evidence="1 14">Multi-pass membrane protein</topology>
    </subcellularLocation>
</comment>
<keyword evidence="13 14" id="KW-0998">Cell outer membrane</keyword>
<keyword evidence="11 14" id="KW-0472">Membrane</keyword>
<evidence type="ECO:0000256" key="16">
    <source>
        <dbReference type="SAM" id="SignalP"/>
    </source>
</evidence>
<dbReference type="Gene3D" id="2.40.170.20">
    <property type="entry name" value="TonB-dependent receptor, beta-barrel domain"/>
    <property type="match status" value="1"/>
</dbReference>
<comment type="caution">
    <text evidence="19">The sequence shown here is derived from an EMBL/GenBank/DDBJ whole genome shotgun (WGS) entry which is preliminary data.</text>
</comment>
<keyword evidence="4 14" id="KW-1134">Transmembrane beta strand</keyword>
<evidence type="ECO:0000256" key="3">
    <source>
        <dbReference type="ARBA" id="ARBA00022448"/>
    </source>
</evidence>